<keyword evidence="5 9" id="KW-0653">Protein transport</keyword>
<name>A0A7D9HTY8_PARCT</name>
<feature type="region of interest" description="Disordered" evidence="10">
    <location>
        <begin position="514"/>
        <end position="579"/>
    </location>
</feature>
<dbReference type="EMBL" id="CACRXK020002118">
    <property type="protein sequence ID" value="CAB3992760.1"/>
    <property type="molecule type" value="Genomic_DNA"/>
</dbReference>
<dbReference type="GO" id="GO:0017119">
    <property type="term" value="C:Golgi transport complex"/>
    <property type="evidence" value="ECO:0007669"/>
    <property type="project" value="UniProtKB-UniRule"/>
</dbReference>
<evidence type="ECO:0000256" key="7">
    <source>
        <dbReference type="ARBA" id="ARBA00023136"/>
    </source>
</evidence>
<dbReference type="PANTHER" id="PTHR21311:SF0">
    <property type="entry name" value="CONSERVED OLIGOMERIC GOLGI COMPLEX SUBUNIT 8"/>
    <property type="match status" value="1"/>
</dbReference>
<dbReference type="InterPro" id="IPR016159">
    <property type="entry name" value="Cullin_repeat-like_dom_sf"/>
</dbReference>
<dbReference type="OrthoDB" id="1661054at2759"/>
<dbReference type="InterPro" id="IPR016632">
    <property type="entry name" value="COG8_Metazoal_Plant"/>
</dbReference>
<evidence type="ECO:0000256" key="10">
    <source>
        <dbReference type="SAM" id="MobiDB-lite"/>
    </source>
</evidence>
<keyword evidence="6 9" id="KW-0333">Golgi apparatus</keyword>
<keyword evidence="7 9" id="KW-0472">Membrane</keyword>
<dbReference type="AlphaFoldDB" id="A0A7D9HTY8"/>
<evidence type="ECO:0000313" key="12">
    <source>
        <dbReference type="Proteomes" id="UP001152795"/>
    </source>
</evidence>
<sequence length="579" mass="64731">MSMSNIIGRKIQILPTTYQNSAHQILTDLFLNLNDYQKKDLSSDCSREIFQDFIHVETEVDSLLNALPSFIEKCKQFQEAGQEINSRRYSNSMILGRHTQLLEVLEIPQLMDTCVRNGYYEEALELSTFVKRLEKRFASITVIKNIITAVYNSSQLMLVQLLQQLRTNIQLPQCLRIIGYLRRLDVFSETELRMKFLQARDTWLSSVLSAIPHDDPYHHISKTIEASRVHLFDIITQYRAIFSDDDPSLFGDDDDSSSNSGLFHAWIVQKISAFLSTLRDDLKRGVGNRSDSLLGQCMYFGLSFSRVGADFRGLLAPLFQEAALSSFSFAMDAAAQSFKATMNGYQLVSVPPTLTSTILASTPSKMHTSNETPPVVLLEHPPLATFTNAVLAALNDLRLCAPLGIAHSVTKCLQNSLGIVVAETTSFYRTECTTLNHEEKELFHKFCVVLAKELVPYLNKCVQILFSSKSMGITKSASSIISLDIDKLTNPLLPMMPVNVVEPTVDTEHHHNVDALTDSNTENNPVSITQSDSDDRLAGIEENAAIESENNESSSQDERQSTDDISSSEHSEIPINVPS</sequence>
<evidence type="ECO:0000256" key="5">
    <source>
        <dbReference type="ARBA" id="ARBA00022927"/>
    </source>
</evidence>
<evidence type="ECO:0000313" key="11">
    <source>
        <dbReference type="EMBL" id="CAB3992760.1"/>
    </source>
</evidence>
<keyword evidence="4 9" id="KW-0813">Transport</keyword>
<proteinExistence type="inferred from homology"/>
<dbReference type="Proteomes" id="UP001152795">
    <property type="component" value="Unassembled WGS sequence"/>
</dbReference>
<comment type="subunit">
    <text evidence="9">Component of the conserved oligomeric Golgi complex which is composed of eight different subunits and is required for normal Golgi morphology and localization.</text>
</comment>
<accession>A0A7D9HTY8</accession>
<evidence type="ECO:0000256" key="2">
    <source>
        <dbReference type="ARBA" id="ARBA00006419"/>
    </source>
</evidence>
<feature type="compositionally biased region" description="Low complexity" evidence="10">
    <location>
        <begin position="540"/>
        <end position="554"/>
    </location>
</feature>
<dbReference type="GO" id="GO:0015031">
    <property type="term" value="P:protein transport"/>
    <property type="evidence" value="ECO:0007669"/>
    <property type="project" value="UniProtKB-UniRule"/>
</dbReference>
<comment type="subcellular location">
    <subcellularLocation>
        <location evidence="1 9">Golgi apparatus membrane</location>
        <topology evidence="1 9">Peripheral membrane protein</topology>
    </subcellularLocation>
</comment>
<protein>
    <recommendedName>
        <fullName evidence="3 9">Conserved oligomeric Golgi complex subunit 8</fullName>
        <shortName evidence="9">COG complex subunit 8</shortName>
    </recommendedName>
    <alternativeName>
        <fullName evidence="8 9">Component of oligomeric Golgi complex 8</fullName>
    </alternativeName>
</protein>
<feature type="compositionally biased region" description="Basic and acidic residues" evidence="10">
    <location>
        <begin position="556"/>
        <end position="572"/>
    </location>
</feature>
<dbReference type="GO" id="GO:0006891">
    <property type="term" value="P:intra-Golgi vesicle-mediated transport"/>
    <property type="evidence" value="ECO:0007669"/>
    <property type="project" value="TreeGrafter"/>
</dbReference>
<dbReference type="SUPFAM" id="SSF74788">
    <property type="entry name" value="Cullin repeat-like"/>
    <property type="match status" value="1"/>
</dbReference>
<evidence type="ECO:0000256" key="6">
    <source>
        <dbReference type="ARBA" id="ARBA00023034"/>
    </source>
</evidence>
<evidence type="ECO:0000256" key="8">
    <source>
        <dbReference type="ARBA" id="ARBA00031347"/>
    </source>
</evidence>
<keyword evidence="12" id="KW-1185">Reference proteome</keyword>
<comment type="caution">
    <text evidence="11">The sequence shown here is derived from an EMBL/GenBank/DDBJ whole genome shotgun (WGS) entry which is preliminary data.</text>
</comment>
<dbReference type="PIRSF" id="PIRSF015415">
    <property type="entry name" value="COG8"/>
    <property type="match status" value="1"/>
</dbReference>
<evidence type="ECO:0000256" key="1">
    <source>
        <dbReference type="ARBA" id="ARBA00004395"/>
    </source>
</evidence>
<evidence type="ECO:0000256" key="9">
    <source>
        <dbReference type="PIRNR" id="PIRNR015415"/>
    </source>
</evidence>
<dbReference type="GO" id="GO:0000139">
    <property type="term" value="C:Golgi membrane"/>
    <property type="evidence" value="ECO:0007669"/>
    <property type="project" value="UniProtKB-SubCell"/>
</dbReference>
<feature type="compositionally biased region" description="Polar residues" evidence="10">
    <location>
        <begin position="517"/>
        <end position="531"/>
    </location>
</feature>
<dbReference type="InterPro" id="IPR007255">
    <property type="entry name" value="COG8"/>
</dbReference>
<dbReference type="Pfam" id="PF04124">
    <property type="entry name" value="Dor1"/>
    <property type="match status" value="1"/>
</dbReference>
<gene>
    <name evidence="11" type="ORF">PACLA_8A029793</name>
</gene>
<evidence type="ECO:0000256" key="4">
    <source>
        <dbReference type="ARBA" id="ARBA00022448"/>
    </source>
</evidence>
<evidence type="ECO:0000256" key="3">
    <source>
        <dbReference type="ARBA" id="ARBA00020983"/>
    </source>
</evidence>
<comment type="similarity">
    <text evidence="2 9">Belongs to the COG8 family.</text>
</comment>
<reference evidence="11" key="1">
    <citation type="submission" date="2020-04" db="EMBL/GenBank/DDBJ databases">
        <authorList>
            <person name="Alioto T."/>
            <person name="Alioto T."/>
            <person name="Gomez Garrido J."/>
        </authorList>
    </citation>
    <scope>NUCLEOTIDE SEQUENCE</scope>
    <source>
        <strain evidence="11">A484AB</strain>
    </source>
</reference>
<dbReference type="PANTHER" id="PTHR21311">
    <property type="entry name" value="CONSERVED OLIGOMERIC GOLGI COMPLEX COMPONENT 8"/>
    <property type="match status" value="1"/>
</dbReference>
<organism evidence="11 12">
    <name type="scientific">Paramuricea clavata</name>
    <name type="common">Red gorgonian</name>
    <name type="synonym">Violescent sea-whip</name>
    <dbReference type="NCBI Taxonomy" id="317549"/>
    <lineage>
        <taxon>Eukaryota</taxon>
        <taxon>Metazoa</taxon>
        <taxon>Cnidaria</taxon>
        <taxon>Anthozoa</taxon>
        <taxon>Octocorallia</taxon>
        <taxon>Malacalcyonacea</taxon>
        <taxon>Plexauridae</taxon>
        <taxon>Paramuricea</taxon>
    </lineage>
</organism>